<accession>A0A8S5T414</accession>
<name>A0A8S5T414_9CAUD</name>
<protein>
    <submittedName>
        <fullName evidence="1">Uncharacterized protein</fullName>
    </submittedName>
</protein>
<dbReference type="EMBL" id="BK032744">
    <property type="protein sequence ID" value="DAF57977.1"/>
    <property type="molecule type" value="Genomic_DNA"/>
</dbReference>
<reference evidence="1" key="1">
    <citation type="journal article" date="2021" name="Proc. Natl. Acad. Sci. U.S.A.">
        <title>A Catalog of Tens of Thousands of Viruses from Human Metagenomes Reveals Hidden Associations with Chronic Diseases.</title>
        <authorList>
            <person name="Tisza M.J."/>
            <person name="Buck C.B."/>
        </authorList>
    </citation>
    <scope>NUCLEOTIDE SEQUENCE</scope>
    <source>
        <strain evidence="1">Ctfbh2</strain>
    </source>
</reference>
<organism evidence="1">
    <name type="scientific">Siphoviridae sp. ctfbh2</name>
    <dbReference type="NCBI Taxonomy" id="2827909"/>
    <lineage>
        <taxon>Viruses</taxon>
        <taxon>Duplodnaviria</taxon>
        <taxon>Heunggongvirae</taxon>
        <taxon>Uroviricota</taxon>
        <taxon>Caudoviricetes</taxon>
    </lineage>
</organism>
<evidence type="ECO:0000313" key="1">
    <source>
        <dbReference type="EMBL" id="DAF57977.1"/>
    </source>
</evidence>
<sequence>MCNIMAGDDIKMNSFAQATDAAYIYAEAANGSQVKIKKSDLLSSVLSGNLNYPNGDINELKNNGIYYVGSNPTAKDVGITFLGVFAAPPSVMQIGYDSNYEEDSAAIALKVRFVLRGNDASYSTWSKWRSISLT</sequence>
<proteinExistence type="predicted"/>